<comment type="caution">
    <text evidence="1">The sequence shown here is derived from an EMBL/GenBank/DDBJ whole genome shotgun (WGS) entry which is preliminary data.</text>
</comment>
<evidence type="ECO:0000313" key="2">
    <source>
        <dbReference type="Proteomes" id="UP000736373"/>
    </source>
</evidence>
<organism evidence="1 2">
    <name type="scientific">Paraburkholderia podalyriae</name>
    <dbReference type="NCBI Taxonomy" id="1938811"/>
    <lineage>
        <taxon>Bacteria</taxon>
        <taxon>Pseudomonadati</taxon>
        <taxon>Pseudomonadota</taxon>
        <taxon>Betaproteobacteria</taxon>
        <taxon>Burkholderiales</taxon>
        <taxon>Burkholderiaceae</taxon>
        <taxon>Paraburkholderia</taxon>
    </lineage>
</organism>
<protein>
    <submittedName>
        <fullName evidence="1">Uncharacterized protein</fullName>
    </submittedName>
</protein>
<dbReference type="EMBL" id="VZQQ01000040">
    <property type="protein sequence ID" value="MBC8750842.1"/>
    <property type="molecule type" value="Genomic_DNA"/>
</dbReference>
<name>A0ABR7PX23_9BURK</name>
<keyword evidence="2" id="KW-1185">Reference proteome</keyword>
<evidence type="ECO:0000313" key="1">
    <source>
        <dbReference type="EMBL" id="MBC8750842.1"/>
    </source>
</evidence>
<dbReference type="Proteomes" id="UP000736373">
    <property type="component" value="Unassembled WGS sequence"/>
</dbReference>
<dbReference type="RefSeq" id="WP_187637778.1">
    <property type="nucleotide sequence ID" value="NZ_VZQQ01000040.1"/>
</dbReference>
<gene>
    <name evidence="1" type="ORF">F6X42_30950</name>
</gene>
<proteinExistence type="predicted"/>
<accession>A0ABR7PX23</accession>
<sequence>MKDLNAVVEMFAIAYPGNARFVVESVPAKVLNHFIASQLDFRSTDRIVKWQAAHPDWAKDVGAALGAFELDAWAEGAVREMQAINLN</sequence>
<reference evidence="1 2" key="1">
    <citation type="submission" date="2019-09" db="EMBL/GenBank/DDBJ databases">
        <title>Paraburkholderia podalyriae sp. nov., A South African Podalyria-associated rhizobium.</title>
        <authorList>
            <person name="Mavima L."/>
            <person name="Beukes C.W."/>
            <person name="Palmer M."/>
            <person name="De Meyer S.E."/>
            <person name="James E.K."/>
            <person name="Maluk M."/>
            <person name="Avontuur J.R."/>
            <person name="Chan W.Y."/>
            <person name="Venter S.N."/>
            <person name="Steenkamp E.T."/>
        </authorList>
    </citation>
    <scope>NUCLEOTIDE SEQUENCE [LARGE SCALE GENOMIC DNA]</scope>
    <source>
        <strain evidence="1 2">WC7.3b</strain>
    </source>
</reference>